<comment type="caution">
    <text evidence="7">The sequence shown here is derived from an EMBL/GenBank/DDBJ whole genome shotgun (WGS) entry which is preliminary data.</text>
</comment>
<dbReference type="AlphaFoldDB" id="A0AAN6GSW6"/>
<reference evidence="7" key="1">
    <citation type="journal article" date="2023" name="PhytoFront">
        <title>Draft Genome Resources of Seven Strains of Tilletia horrida, Causal Agent of Kernel Smut of Rice.</title>
        <authorList>
            <person name="Khanal S."/>
            <person name="Antony Babu S."/>
            <person name="Zhou X.G."/>
        </authorList>
    </citation>
    <scope>NUCLEOTIDE SEQUENCE</scope>
    <source>
        <strain evidence="7">TX6</strain>
    </source>
</reference>
<keyword evidence="5" id="KW-0175">Coiled coil</keyword>
<protein>
    <recommendedName>
        <fullName evidence="4">ATPase inhibitor, mitochondrial</fullName>
    </recommendedName>
</protein>
<comment type="function">
    <text evidence="4">Inhibits the enzyme activity of ATPase.</text>
</comment>
<accession>A0AAN6GSW6</accession>
<feature type="coiled-coil region" evidence="5">
    <location>
        <begin position="66"/>
        <end position="100"/>
    </location>
</feature>
<dbReference type="InterPro" id="IPR007648">
    <property type="entry name" value="ATPase_inhibitor_mt"/>
</dbReference>
<name>A0AAN6GSW6_9BASI</name>
<keyword evidence="8" id="KW-1185">Reference proteome</keyword>
<dbReference type="SUPFAM" id="SSF64602">
    <property type="entry name" value="F1 ATPase inhibitor, IF1, C-terminal domain"/>
    <property type="match status" value="1"/>
</dbReference>
<feature type="region of interest" description="Disordered" evidence="6">
    <location>
        <begin position="41"/>
        <end position="63"/>
    </location>
</feature>
<evidence type="ECO:0000256" key="2">
    <source>
        <dbReference type="ARBA" id="ARBA00010901"/>
    </source>
</evidence>
<comment type="subcellular location">
    <subcellularLocation>
        <location evidence="1">Mitochondrion</location>
    </subcellularLocation>
</comment>
<gene>
    <name evidence="7" type="ORF">OC846_001912</name>
</gene>
<dbReference type="GO" id="GO:0042030">
    <property type="term" value="F:ATPase inhibitor activity"/>
    <property type="evidence" value="ECO:0007669"/>
    <property type="project" value="InterPro"/>
</dbReference>
<proteinExistence type="inferred from homology"/>
<evidence type="ECO:0000313" key="8">
    <source>
        <dbReference type="Proteomes" id="UP001176517"/>
    </source>
</evidence>
<dbReference type="Pfam" id="PF04568">
    <property type="entry name" value="IATP"/>
    <property type="match status" value="1"/>
</dbReference>
<comment type="similarity">
    <text evidence="2 4">Belongs to the ATPase inhibitor family.</text>
</comment>
<dbReference type="Proteomes" id="UP001176517">
    <property type="component" value="Unassembled WGS sequence"/>
</dbReference>
<sequence length="103" mass="11322">MLALATRSTARTIVSRSATRFVPAALAGARLASPARFYADGEKTISPGTTGSFNKREQSEEAAYVRKQEQEQLKKLRESIAKQKAHLEEVEKALEDVASSQKK</sequence>
<dbReference type="EMBL" id="JAPDMZ010000032">
    <property type="protein sequence ID" value="KAK0554961.1"/>
    <property type="molecule type" value="Genomic_DNA"/>
</dbReference>
<evidence type="ECO:0000313" key="7">
    <source>
        <dbReference type="EMBL" id="KAK0554961.1"/>
    </source>
</evidence>
<dbReference type="GO" id="GO:0005739">
    <property type="term" value="C:mitochondrion"/>
    <property type="evidence" value="ECO:0007669"/>
    <property type="project" value="UniProtKB-SubCell"/>
</dbReference>
<evidence type="ECO:0000256" key="3">
    <source>
        <dbReference type="ARBA" id="ARBA00023128"/>
    </source>
</evidence>
<keyword evidence="3" id="KW-0496">Mitochondrion</keyword>
<evidence type="ECO:0000256" key="5">
    <source>
        <dbReference type="SAM" id="Coils"/>
    </source>
</evidence>
<feature type="compositionally biased region" description="Basic and acidic residues" evidence="6">
    <location>
        <begin position="54"/>
        <end position="63"/>
    </location>
</feature>
<evidence type="ECO:0000256" key="6">
    <source>
        <dbReference type="SAM" id="MobiDB-lite"/>
    </source>
</evidence>
<dbReference type="Gene3D" id="1.20.5.500">
    <property type="entry name" value="Single helix bin"/>
    <property type="match status" value="1"/>
</dbReference>
<evidence type="ECO:0000256" key="4">
    <source>
        <dbReference type="RuleBase" id="RU368087"/>
    </source>
</evidence>
<organism evidence="7 8">
    <name type="scientific">Tilletia horrida</name>
    <dbReference type="NCBI Taxonomy" id="155126"/>
    <lineage>
        <taxon>Eukaryota</taxon>
        <taxon>Fungi</taxon>
        <taxon>Dikarya</taxon>
        <taxon>Basidiomycota</taxon>
        <taxon>Ustilaginomycotina</taxon>
        <taxon>Exobasidiomycetes</taxon>
        <taxon>Tilletiales</taxon>
        <taxon>Tilletiaceae</taxon>
        <taxon>Tilletia</taxon>
    </lineage>
</organism>
<evidence type="ECO:0000256" key="1">
    <source>
        <dbReference type="ARBA" id="ARBA00004173"/>
    </source>
</evidence>